<feature type="chain" id="PRO_5018111508" evidence="2">
    <location>
        <begin position="21"/>
        <end position="408"/>
    </location>
</feature>
<evidence type="ECO:0000256" key="2">
    <source>
        <dbReference type="SAM" id="SignalP"/>
    </source>
</evidence>
<evidence type="ECO:0000259" key="3">
    <source>
        <dbReference type="Pfam" id="PF18962"/>
    </source>
</evidence>
<dbReference type="NCBIfam" id="TIGR04183">
    <property type="entry name" value="Por_Secre_tail"/>
    <property type="match status" value="1"/>
</dbReference>
<feature type="domain" description="Secretion system C-terminal sorting" evidence="3">
    <location>
        <begin position="343"/>
        <end position="406"/>
    </location>
</feature>
<sequence length="408" mass="45957">MIRVLLLLFFLNCFSGYTQLPPNTTDFRGLWVTSFKDNVLGNTTAENELLQYAVDNDLNYLICTNTFQILTAPCGSFTPDMIALQSFIDKAHTVYGIEFISGNVGSSATAMEIEAYNNCSDVLDSEKFDMITYECEFYNPATNGSCSDFTSYYTQLQEIRTICDNTFSSDPTEHLVCEVYIGGSGSTGLVLTNSTQGEIVQIANIADHMLVTYYRSTPYQSSGNFFNWTIVRLEWMHNLDLPNNVVLLFKSRNTDSNNMYNYLLTYPGTHFDAIRAPYFSWVEGIAFDPLLTEGYIESYNDGTYPWLAGIKIEGFTWFENEANQEIELLDIPDNSFENEIVIAPNPAKNTFTITGVEDAVFEMRSADGKLVSVQKENEFDSSLFSNGIYFISIASEGKLTTKKLLIQN</sequence>
<dbReference type="RefSeq" id="WP_121906955.1">
    <property type="nucleotide sequence ID" value="NZ_REFC01000012.1"/>
</dbReference>
<dbReference type="EMBL" id="REFC01000012">
    <property type="protein sequence ID" value="RMA64510.1"/>
    <property type="molecule type" value="Genomic_DNA"/>
</dbReference>
<name>A0A3L9YXF8_9FLAO</name>
<reference evidence="4 5" key="1">
    <citation type="submission" date="2018-10" db="EMBL/GenBank/DDBJ databases">
        <title>Genomic Encyclopedia of Archaeal and Bacterial Type Strains, Phase II (KMG-II): from individual species to whole genera.</title>
        <authorList>
            <person name="Goeker M."/>
        </authorList>
    </citation>
    <scope>NUCLEOTIDE SEQUENCE [LARGE SCALE GENOMIC DNA]</scope>
    <source>
        <strain evidence="4 5">DSM 23424</strain>
    </source>
</reference>
<dbReference type="AlphaFoldDB" id="A0A3L9YXF8"/>
<keyword evidence="5" id="KW-1185">Reference proteome</keyword>
<evidence type="ECO:0000313" key="5">
    <source>
        <dbReference type="Proteomes" id="UP000271339"/>
    </source>
</evidence>
<feature type="signal peptide" evidence="2">
    <location>
        <begin position="1"/>
        <end position="20"/>
    </location>
</feature>
<dbReference type="OrthoDB" id="5485925at2"/>
<dbReference type="InterPro" id="IPR026444">
    <property type="entry name" value="Secre_tail"/>
</dbReference>
<evidence type="ECO:0000313" key="4">
    <source>
        <dbReference type="EMBL" id="RMA64510.1"/>
    </source>
</evidence>
<accession>A0A3L9YXF8</accession>
<comment type="caution">
    <text evidence="4">The sequence shown here is derived from an EMBL/GenBank/DDBJ whole genome shotgun (WGS) entry which is preliminary data.</text>
</comment>
<gene>
    <name evidence="4" type="ORF">BXY75_1386</name>
</gene>
<proteinExistence type="predicted"/>
<dbReference type="Pfam" id="PF18962">
    <property type="entry name" value="Por_Secre_tail"/>
    <property type="match status" value="1"/>
</dbReference>
<evidence type="ECO:0000256" key="1">
    <source>
        <dbReference type="ARBA" id="ARBA00022729"/>
    </source>
</evidence>
<dbReference type="Proteomes" id="UP000271339">
    <property type="component" value="Unassembled WGS sequence"/>
</dbReference>
<keyword evidence="1 2" id="KW-0732">Signal</keyword>
<organism evidence="4 5">
    <name type="scientific">Ulvibacter antarcticus</name>
    <dbReference type="NCBI Taxonomy" id="442714"/>
    <lineage>
        <taxon>Bacteria</taxon>
        <taxon>Pseudomonadati</taxon>
        <taxon>Bacteroidota</taxon>
        <taxon>Flavobacteriia</taxon>
        <taxon>Flavobacteriales</taxon>
        <taxon>Flavobacteriaceae</taxon>
        <taxon>Ulvibacter</taxon>
    </lineage>
</organism>
<protein>
    <submittedName>
        <fullName evidence="4">Putative secreted protein (Por secretion system target)</fullName>
    </submittedName>
</protein>